<feature type="non-terminal residue" evidence="13">
    <location>
        <position position="1"/>
    </location>
</feature>
<evidence type="ECO:0000259" key="11">
    <source>
        <dbReference type="PROSITE" id="PS51192"/>
    </source>
</evidence>
<feature type="domain" description="Helicase ATP-binding" evidence="11">
    <location>
        <begin position="12"/>
        <end position="213"/>
    </location>
</feature>
<keyword evidence="6" id="KW-0413">Isomerase</keyword>
<dbReference type="GO" id="GO:0007131">
    <property type="term" value="P:reciprocal meiotic recombination"/>
    <property type="evidence" value="ECO:0007669"/>
    <property type="project" value="UniProtKB-ARBA"/>
</dbReference>
<evidence type="ECO:0000256" key="1">
    <source>
        <dbReference type="ARBA" id="ARBA00010140"/>
    </source>
</evidence>
<dbReference type="FunFam" id="1.10.10.10:FF:000024">
    <property type="entry name" value="U5 small nuclear ribonucleoprotein helicase"/>
    <property type="match status" value="1"/>
</dbReference>
<dbReference type="OrthoDB" id="5575at2759"/>
<dbReference type="Pfam" id="PF00271">
    <property type="entry name" value="Helicase_C"/>
    <property type="match status" value="1"/>
</dbReference>
<sequence>RYFNAVQSEAFPVAFDTDVNMVIAAPTGSGKTVILELALLRLLSTCINDKGQFSYSRGSLRAVYLAPSKALVQEKARAWQQSFGAHLNLAIVELTGDTDNVDFSTLSSADVICTTPEKLGKLSHSITRRKVDQGGARFLGEVALLLIDEVHLLNENRGAVLEAGVVSRIKMISSLRAMSELPISGIRYIAISATIQNTGDVAEWLKVPPQGLLVFGEETRPVKLLTIVKGYAQGKTDFLFEKQLNEYLRGIITEHSKGKPTLIFCSSRKGTEETAMHILAKSRNGLHGGYIHNDAQRGQLHAAADRVIDKQLQQALRGGIGFHHGNLEPQDRATVENLFLHRAIMVLCTTSTLAQGVNLPAHLVVLKGTRRWSREKGEVAGNKEYDRSTVLQMIGRAGRPQFDTEGVAVIMTQKEMVPQYQNLLSGTEILESQLRDTFPEYLNAEIVLRNVTDVAGAVSWLKSTFLYVRAKRNPSSYGLPQHAHSQEAFEKVMQEKFIFQFTRRLAMHGLVEAREAEDKGMSMSPLEPGTLMAQMYIRLPTMVSLLEVPSHASMPTLISVLSHAEEFSGICLRRGEKKSLNSINKNEAAMRFFIPEASKPSKPKERIKSAAEKIFVLVNEALTDHPTENLDYSMKQEIDQIVKVGARITACMAKLFRHKRALAATANACLLQKCLKQRMWDNSSQQCRQLPGIGKLLSERLVAAGLGKLRDLEAADPRLIENLTQRKYPFGAHNCLMLCCQNGTS</sequence>
<dbReference type="PANTHER" id="PTHR47835:SF3">
    <property type="entry name" value="HELICASE FOR MEIOSIS 1"/>
    <property type="match status" value="1"/>
</dbReference>
<dbReference type="PANTHER" id="PTHR47835">
    <property type="entry name" value="HFM1, ATP DEPENDENT DNA HELICASE HOMOLOG"/>
    <property type="match status" value="1"/>
</dbReference>
<evidence type="ECO:0000256" key="5">
    <source>
        <dbReference type="ARBA" id="ARBA00022840"/>
    </source>
</evidence>
<accession>I0Z7D9</accession>
<dbReference type="SMART" id="SM00487">
    <property type="entry name" value="DEXDc"/>
    <property type="match status" value="1"/>
</dbReference>
<evidence type="ECO:0000259" key="12">
    <source>
        <dbReference type="PROSITE" id="PS51194"/>
    </source>
</evidence>
<evidence type="ECO:0000256" key="4">
    <source>
        <dbReference type="ARBA" id="ARBA00022806"/>
    </source>
</evidence>
<gene>
    <name evidence="13" type="ORF">COCSUDRAFT_12098</name>
</gene>
<dbReference type="InterPro" id="IPR001650">
    <property type="entry name" value="Helicase_C-like"/>
</dbReference>
<keyword evidence="4" id="KW-0347">Helicase</keyword>
<evidence type="ECO:0000256" key="9">
    <source>
        <dbReference type="ARBA" id="ARBA00034808"/>
    </source>
</evidence>
<evidence type="ECO:0000256" key="7">
    <source>
        <dbReference type="ARBA" id="ARBA00023254"/>
    </source>
</evidence>
<dbReference type="GO" id="GO:0003676">
    <property type="term" value="F:nucleic acid binding"/>
    <property type="evidence" value="ECO:0007669"/>
    <property type="project" value="InterPro"/>
</dbReference>
<dbReference type="RefSeq" id="XP_005651102.1">
    <property type="nucleotide sequence ID" value="XM_005651045.1"/>
</dbReference>
<evidence type="ECO:0000313" key="13">
    <source>
        <dbReference type="EMBL" id="EIE26558.1"/>
    </source>
</evidence>
<keyword evidence="14" id="KW-1185">Reference proteome</keyword>
<evidence type="ECO:0000256" key="2">
    <source>
        <dbReference type="ARBA" id="ARBA00022741"/>
    </source>
</evidence>
<comment type="caution">
    <text evidence="13">The sequence shown here is derived from an EMBL/GenBank/DDBJ whole genome shotgun (WGS) entry which is preliminary data.</text>
</comment>
<dbReference type="KEGG" id="csl:COCSUDRAFT_12098"/>
<evidence type="ECO:0000256" key="3">
    <source>
        <dbReference type="ARBA" id="ARBA00022801"/>
    </source>
</evidence>
<dbReference type="InterPro" id="IPR014001">
    <property type="entry name" value="Helicase_ATP-bd"/>
</dbReference>
<dbReference type="Pfam" id="PF23445">
    <property type="entry name" value="WHD_SNRNP200"/>
    <property type="match status" value="1"/>
</dbReference>
<feature type="domain" description="Helicase C-terminal" evidence="12">
    <location>
        <begin position="243"/>
        <end position="446"/>
    </location>
</feature>
<dbReference type="Pfam" id="PF02889">
    <property type="entry name" value="Sec63"/>
    <property type="match status" value="1"/>
</dbReference>
<protein>
    <recommendedName>
        <fullName evidence="9">DNA 3'-5' helicase</fullName>
        <ecNumber evidence="9">5.6.2.4</ecNumber>
    </recommendedName>
</protein>
<dbReference type="PROSITE" id="PS51192">
    <property type="entry name" value="HELICASE_ATP_BIND_1"/>
    <property type="match status" value="1"/>
</dbReference>
<comment type="similarity">
    <text evidence="1">Belongs to the helicase family. SKI2 subfamily.</text>
</comment>
<keyword evidence="5" id="KW-0067">ATP-binding</keyword>
<dbReference type="InterPro" id="IPR057842">
    <property type="entry name" value="WH_MER3"/>
</dbReference>
<dbReference type="SUPFAM" id="SSF52540">
    <property type="entry name" value="P-loop containing nucleoside triphosphate hydrolases"/>
    <property type="match status" value="1"/>
</dbReference>
<evidence type="ECO:0000256" key="6">
    <source>
        <dbReference type="ARBA" id="ARBA00023235"/>
    </source>
</evidence>
<dbReference type="SUPFAM" id="SSF158702">
    <property type="entry name" value="Sec63 N-terminal domain-like"/>
    <property type="match status" value="1"/>
</dbReference>
<dbReference type="AlphaFoldDB" id="I0Z7D9"/>
<dbReference type="GO" id="GO:0005524">
    <property type="term" value="F:ATP binding"/>
    <property type="evidence" value="ECO:0007669"/>
    <property type="project" value="UniProtKB-KW"/>
</dbReference>
<dbReference type="GeneID" id="17044568"/>
<name>I0Z7D9_COCSC</name>
<dbReference type="eggNOG" id="KOG0952">
    <property type="taxonomic scope" value="Eukaryota"/>
</dbReference>
<keyword evidence="2" id="KW-0547">Nucleotide-binding</keyword>
<dbReference type="GO" id="GO:0043138">
    <property type="term" value="F:3'-5' DNA helicase activity"/>
    <property type="evidence" value="ECO:0007669"/>
    <property type="project" value="UniProtKB-EC"/>
</dbReference>
<dbReference type="InterPro" id="IPR011545">
    <property type="entry name" value="DEAD/DEAH_box_helicase_dom"/>
</dbReference>
<dbReference type="SMART" id="SM00973">
    <property type="entry name" value="Sec63"/>
    <property type="match status" value="1"/>
</dbReference>
<dbReference type="EMBL" id="AGSI01000002">
    <property type="protein sequence ID" value="EIE26558.1"/>
    <property type="molecule type" value="Genomic_DNA"/>
</dbReference>
<reference evidence="13 14" key="1">
    <citation type="journal article" date="2012" name="Genome Biol.">
        <title>The genome of the polar eukaryotic microalga coccomyxa subellipsoidea reveals traits of cold adaptation.</title>
        <authorList>
            <person name="Blanc G."/>
            <person name="Agarkova I."/>
            <person name="Grimwood J."/>
            <person name="Kuo A."/>
            <person name="Brueggeman A."/>
            <person name="Dunigan D."/>
            <person name="Gurnon J."/>
            <person name="Ladunga I."/>
            <person name="Lindquist E."/>
            <person name="Lucas S."/>
            <person name="Pangilinan J."/>
            <person name="Proschold T."/>
            <person name="Salamov A."/>
            <person name="Schmutz J."/>
            <person name="Weeks D."/>
            <person name="Yamada T."/>
            <person name="Claverie J.M."/>
            <person name="Grigoriev I."/>
            <person name="Van Etten J."/>
            <person name="Lomsadze A."/>
            <person name="Borodovsky M."/>
        </authorList>
    </citation>
    <scope>NUCLEOTIDE SEQUENCE [LARGE SCALE GENOMIC DNA]</scope>
    <source>
        <strain evidence="13 14">C-169</strain>
    </source>
</reference>
<proteinExistence type="inferred from homology"/>
<comment type="catalytic activity">
    <reaction evidence="10">
        <text>ATP + H2O = ADP + phosphate + H(+)</text>
        <dbReference type="Rhea" id="RHEA:13065"/>
        <dbReference type="ChEBI" id="CHEBI:15377"/>
        <dbReference type="ChEBI" id="CHEBI:15378"/>
        <dbReference type="ChEBI" id="CHEBI:30616"/>
        <dbReference type="ChEBI" id="CHEBI:43474"/>
        <dbReference type="ChEBI" id="CHEBI:456216"/>
        <dbReference type="EC" id="5.6.2.4"/>
    </reaction>
</comment>
<dbReference type="InterPro" id="IPR052247">
    <property type="entry name" value="Meiotic_Crossover_Helicase"/>
</dbReference>
<dbReference type="GO" id="GO:0016787">
    <property type="term" value="F:hydrolase activity"/>
    <property type="evidence" value="ECO:0007669"/>
    <property type="project" value="UniProtKB-KW"/>
</dbReference>
<dbReference type="InterPro" id="IPR027417">
    <property type="entry name" value="P-loop_NTPase"/>
</dbReference>
<dbReference type="Gene3D" id="1.10.3380.10">
    <property type="entry name" value="Sec63 N-terminal domain-like domain"/>
    <property type="match status" value="1"/>
</dbReference>
<dbReference type="STRING" id="574566.I0Z7D9"/>
<comment type="catalytic activity">
    <reaction evidence="8">
        <text>Couples ATP hydrolysis with the unwinding of duplex DNA by translocating in the 3'-5' direction.</text>
        <dbReference type="EC" id="5.6.2.4"/>
    </reaction>
</comment>
<dbReference type="InterPro" id="IPR036388">
    <property type="entry name" value="WH-like_DNA-bd_sf"/>
</dbReference>
<dbReference type="PROSITE" id="PS51194">
    <property type="entry name" value="HELICASE_CTER"/>
    <property type="match status" value="1"/>
</dbReference>
<dbReference type="CDD" id="cd18795">
    <property type="entry name" value="SF2_C_Ski2"/>
    <property type="match status" value="1"/>
</dbReference>
<keyword evidence="7" id="KW-0469">Meiosis</keyword>
<dbReference type="Proteomes" id="UP000007264">
    <property type="component" value="Unassembled WGS sequence"/>
</dbReference>
<organism evidence="13 14">
    <name type="scientific">Coccomyxa subellipsoidea (strain C-169)</name>
    <name type="common">Green microalga</name>
    <dbReference type="NCBI Taxonomy" id="574566"/>
    <lineage>
        <taxon>Eukaryota</taxon>
        <taxon>Viridiplantae</taxon>
        <taxon>Chlorophyta</taxon>
        <taxon>core chlorophytes</taxon>
        <taxon>Trebouxiophyceae</taxon>
        <taxon>Trebouxiophyceae incertae sedis</taxon>
        <taxon>Coccomyxaceae</taxon>
        <taxon>Coccomyxa</taxon>
        <taxon>Coccomyxa subellipsoidea</taxon>
    </lineage>
</organism>
<evidence type="ECO:0000256" key="8">
    <source>
        <dbReference type="ARBA" id="ARBA00034617"/>
    </source>
</evidence>
<evidence type="ECO:0000313" key="14">
    <source>
        <dbReference type="Proteomes" id="UP000007264"/>
    </source>
</evidence>
<dbReference type="Pfam" id="PF00270">
    <property type="entry name" value="DEAD"/>
    <property type="match status" value="1"/>
</dbReference>
<dbReference type="SMART" id="SM00490">
    <property type="entry name" value="HELICc"/>
    <property type="match status" value="1"/>
</dbReference>
<dbReference type="Gene3D" id="1.10.10.10">
    <property type="entry name" value="Winged helix-like DNA-binding domain superfamily/Winged helix DNA-binding domain"/>
    <property type="match status" value="1"/>
</dbReference>
<dbReference type="InterPro" id="IPR004179">
    <property type="entry name" value="Sec63-dom"/>
</dbReference>
<dbReference type="EC" id="5.6.2.4" evidence="9"/>
<dbReference type="Gene3D" id="3.40.50.300">
    <property type="entry name" value="P-loop containing nucleotide triphosphate hydrolases"/>
    <property type="match status" value="2"/>
</dbReference>
<dbReference type="FunFam" id="3.40.50.300:FF:001076">
    <property type="entry name" value="ATP-dependent DNA helicase MER3"/>
    <property type="match status" value="1"/>
</dbReference>
<evidence type="ECO:0000256" key="10">
    <source>
        <dbReference type="ARBA" id="ARBA00048988"/>
    </source>
</evidence>
<keyword evidence="3 13" id="KW-0378">Hydrolase</keyword>